<dbReference type="AlphaFoldDB" id="A0A8J1TGJ4"/>
<dbReference type="InterPro" id="IPR003191">
    <property type="entry name" value="Guanylate-bd/ATL_C"/>
</dbReference>
<protein>
    <submittedName>
        <fullName evidence="5">Uncharacterized protein</fullName>
    </submittedName>
</protein>
<evidence type="ECO:0000256" key="3">
    <source>
        <dbReference type="ARBA" id="ARBA00023134"/>
    </source>
</evidence>
<dbReference type="InterPro" id="IPR030386">
    <property type="entry name" value="G_GB1_RHD3_dom"/>
</dbReference>
<dbReference type="SUPFAM" id="SSF52540">
    <property type="entry name" value="P-loop containing nucleoside triphosphate hydrolases"/>
    <property type="match status" value="1"/>
</dbReference>
<dbReference type="PANTHER" id="PTHR10751">
    <property type="entry name" value="GUANYLATE BINDING PROTEIN"/>
    <property type="match status" value="1"/>
</dbReference>
<dbReference type="Proteomes" id="UP000749559">
    <property type="component" value="Unassembled WGS sequence"/>
</dbReference>
<dbReference type="SUPFAM" id="SSF48340">
    <property type="entry name" value="Interferon-induced guanylate-binding protein 1 (GBP1), C-terminal domain"/>
    <property type="match status" value="2"/>
</dbReference>
<dbReference type="Pfam" id="PF02263">
    <property type="entry name" value="GBP"/>
    <property type="match status" value="1"/>
</dbReference>
<evidence type="ECO:0000256" key="4">
    <source>
        <dbReference type="PROSITE-ProRule" id="PRU01052"/>
    </source>
</evidence>
<keyword evidence="6" id="KW-1185">Reference proteome</keyword>
<dbReference type="InterPro" id="IPR027417">
    <property type="entry name" value="P-loop_NTPase"/>
</dbReference>
<comment type="similarity">
    <text evidence="4">Belongs to the TRAFAC class dynamin-like GTPase superfamily. GB1/RHD3 GTPase family.</text>
</comment>
<name>A0A8J1TGJ4_OWEFU</name>
<dbReference type="PROSITE" id="PS51715">
    <property type="entry name" value="G_GB1_RHD3"/>
    <property type="match status" value="1"/>
</dbReference>
<dbReference type="GO" id="GO:0003924">
    <property type="term" value="F:GTPase activity"/>
    <property type="evidence" value="ECO:0007669"/>
    <property type="project" value="InterPro"/>
</dbReference>
<gene>
    <name evidence="5" type="ORF">OFUS_LOCUS4247</name>
</gene>
<dbReference type="Pfam" id="PF02841">
    <property type="entry name" value="GBP_C"/>
    <property type="match status" value="1"/>
</dbReference>
<dbReference type="OrthoDB" id="6141954at2759"/>
<evidence type="ECO:0000313" key="5">
    <source>
        <dbReference type="EMBL" id="CAH1777173.1"/>
    </source>
</evidence>
<dbReference type="Gene3D" id="1.20.1000.10">
    <property type="entry name" value="Guanylate-binding protein, C-terminal domain"/>
    <property type="match status" value="1"/>
</dbReference>
<dbReference type="GO" id="GO:0005525">
    <property type="term" value="F:GTP binding"/>
    <property type="evidence" value="ECO:0007669"/>
    <property type="project" value="UniProtKB-KW"/>
</dbReference>
<proteinExistence type="inferred from homology"/>
<dbReference type="EMBL" id="CAIIXF020000002">
    <property type="protein sequence ID" value="CAH1777173.1"/>
    <property type="molecule type" value="Genomic_DNA"/>
</dbReference>
<evidence type="ECO:0000256" key="2">
    <source>
        <dbReference type="ARBA" id="ARBA00022801"/>
    </source>
</evidence>
<evidence type="ECO:0000313" key="6">
    <source>
        <dbReference type="Proteomes" id="UP000749559"/>
    </source>
</evidence>
<dbReference type="Gene3D" id="3.40.50.300">
    <property type="entry name" value="P-loop containing nucleotide triphosphate hydrolases"/>
    <property type="match status" value="1"/>
</dbReference>
<organism evidence="5 6">
    <name type="scientific">Owenia fusiformis</name>
    <name type="common">Polychaete worm</name>
    <dbReference type="NCBI Taxonomy" id="6347"/>
    <lineage>
        <taxon>Eukaryota</taxon>
        <taxon>Metazoa</taxon>
        <taxon>Spiralia</taxon>
        <taxon>Lophotrochozoa</taxon>
        <taxon>Annelida</taxon>
        <taxon>Polychaeta</taxon>
        <taxon>Sedentaria</taxon>
        <taxon>Canalipalpata</taxon>
        <taxon>Sabellida</taxon>
        <taxon>Oweniida</taxon>
        <taxon>Oweniidae</taxon>
        <taxon>Owenia</taxon>
    </lineage>
</organism>
<comment type="caution">
    <text evidence="5">The sequence shown here is derived from an EMBL/GenBank/DDBJ whole genome shotgun (WGS) entry which is preliminary data.</text>
</comment>
<accession>A0A8J1TGJ4</accession>
<reference evidence="5" key="1">
    <citation type="submission" date="2022-03" db="EMBL/GenBank/DDBJ databases">
        <authorList>
            <person name="Martin C."/>
        </authorList>
    </citation>
    <scope>NUCLEOTIDE SEQUENCE</scope>
</reference>
<keyword evidence="1" id="KW-0547">Nucleotide-binding</keyword>
<keyword evidence="3" id="KW-0342">GTP-binding</keyword>
<evidence type="ECO:0000256" key="1">
    <source>
        <dbReference type="ARBA" id="ARBA00022741"/>
    </source>
</evidence>
<sequence>MSSSSGTEDNADCDSFAIIEDEPESIQLGETGSLCTLNMASLDSTHVNQTLKATNEGDTLVRDPDNGAPMSNGALASTGASASNDVIANNGETVSLQSDSLQTLTIKNNNDITVSVKPPPEKKEVYMEKPMIFIEQGPDGKLVVNDEAVKKLSKIEKPMVIMAIVGPYRTGKSYLANRLANAEKHSGFELGDTVQSKTKGIWIWAREHREDPEKCFLIIDTEGLHDGTNKGGGKNYENKIFAMSILLCSVFVFNTTSRIDQKAIDELDFITHITDYIEGQAPDPMDDTRDNEDFDPYISIRPKFAWVLRDFFLKCEMDGHVITSEEYMEKCLECKTIPRMANKRMKDELDDFNYPREQIKNMFPERTCFCMVTPISDQKLLANIDSVDEEKLEPAFLQEVQAFEDFIMYKCEPKYMMLGHKKVYITGKRLASLAETYVQTDTPNIQRAIDGITKRENEAVMDDIIACHHEHIEQNCSMPMEPNKLQEYITKQEEALIKEFGERKMNDKDLKYEKEMKDRIIKSKESILQTNEAIVKSECLRLLADSVEHYHDLIREECIFPVPQSDLQRANADTHKTIVQDFIKNTAFDSKQQFVEKLKSDLEREYKKLLERNEADDNRIRLKGKEKIDECCSHLVCSMKKERQDIGNEPIDDEDLRKVYDKCFDEEMKRFGEAVTFYGKEELQKNLKHKLDEERKKFEIMNKTARDHKKLLETEKRLAETAQNLKITTETSDKNKSELEMVNKQLMKTKKEGEQVKERLSEQNKKLDETVQKANELEKSNKNLEVNVQEECEKNKQMHLELNEKMKQLAETNDLFMNKTVELENTRKLVDTMGLLVENLEKSRGLFRLRLKGAPYILEAIAEDKVILSKIEAGKNSKGDLWKCDGLYIVNYEFQKVLDFNPREMQKGRTKLFLSEKEGGRVSQHWLLKSDQAFVRIKSKQRSKDKDLVLEGDCKFLTGTKFDKAAEKGVCVAERASIDFISESQKWACIIAHNISITQQTEDII</sequence>
<dbReference type="InterPro" id="IPR015894">
    <property type="entry name" value="Guanylate-bd_N"/>
</dbReference>
<keyword evidence="2" id="KW-0378">Hydrolase</keyword>
<dbReference type="InterPro" id="IPR036543">
    <property type="entry name" value="Guanylate-bd_C_sf"/>
</dbReference>